<protein>
    <submittedName>
        <fullName evidence="1">Uncharacterized protein</fullName>
    </submittedName>
</protein>
<accession>A0A109JZD7</accession>
<keyword evidence="2" id="KW-1185">Reference proteome</keyword>
<gene>
    <name evidence="1" type="ORF">AS156_37235</name>
</gene>
<reference evidence="1 2" key="1">
    <citation type="submission" date="2015-11" db="EMBL/GenBank/DDBJ databases">
        <title>Draft Genome Sequence of the Strain BR 10303 (Bradyrhizobium sp.) isolated from nodules of Centrolobium paraense.</title>
        <authorList>
            <person name="Zelli J.E."/>
            <person name="Simoes-Araujo J.L."/>
            <person name="Barauna A.C."/>
            <person name="Silva K."/>
        </authorList>
    </citation>
    <scope>NUCLEOTIDE SEQUENCE [LARGE SCALE GENOMIC DNA]</scope>
    <source>
        <strain evidence="1 2">BR 10303</strain>
    </source>
</reference>
<sequence length="66" mass="7500">MRVNLSIVVPAKAGTHSHSRLLIDPAVAQASLDNERQWLWVRARAEPVIGRRFAPTRWLGRDDRKG</sequence>
<dbReference type="Proteomes" id="UP000057737">
    <property type="component" value="Unassembled WGS sequence"/>
</dbReference>
<dbReference type="EMBL" id="LNCU01000040">
    <property type="protein sequence ID" value="KWV57853.1"/>
    <property type="molecule type" value="Genomic_DNA"/>
</dbReference>
<evidence type="ECO:0000313" key="1">
    <source>
        <dbReference type="EMBL" id="KWV57853.1"/>
    </source>
</evidence>
<dbReference type="AlphaFoldDB" id="A0A109JZD7"/>
<proteinExistence type="predicted"/>
<comment type="caution">
    <text evidence="1">The sequence shown here is derived from an EMBL/GenBank/DDBJ whole genome shotgun (WGS) entry which is preliminary data.</text>
</comment>
<evidence type="ECO:0000313" key="2">
    <source>
        <dbReference type="Proteomes" id="UP000057737"/>
    </source>
</evidence>
<organism evidence="1 2">
    <name type="scientific">Bradyrhizobium macuxiense</name>
    <dbReference type="NCBI Taxonomy" id="1755647"/>
    <lineage>
        <taxon>Bacteria</taxon>
        <taxon>Pseudomonadati</taxon>
        <taxon>Pseudomonadota</taxon>
        <taxon>Alphaproteobacteria</taxon>
        <taxon>Hyphomicrobiales</taxon>
        <taxon>Nitrobacteraceae</taxon>
        <taxon>Bradyrhizobium</taxon>
    </lineage>
</organism>
<name>A0A109JZD7_9BRAD</name>